<comment type="caution">
    <text evidence="6">The sequence shown here is derived from an EMBL/GenBank/DDBJ whole genome shotgun (WGS) entry which is preliminary data.</text>
</comment>
<proteinExistence type="predicted"/>
<accession>A0AAW0NY54</accession>
<dbReference type="EMBL" id="JBBPFD010000010">
    <property type="protein sequence ID" value="KAK7910204.1"/>
    <property type="molecule type" value="Genomic_DNA"/>
</dbReference>
<evidence type="ECO:0000313" key="6">
    <source>
        <dbReference type="EMBL" id="KAK7910204.1"/>
    </source>
</evidence>
<evidence type="ECO:0000259" key="5">
    <source>
        <dbReference type="Pfam" id="PF13613"/>
    </source>
</evidence>
<dbReference type="Proteomes" id="UP001460270">
    <property type="component" value="Unassembled WGS sequence"/>
</dbReference>
<evidence type="ECO:0000259" key="4">
    <source>
        <dbReference type="Pfam" id="PF13359"/>
    </source>
</evidence>
<dbReference type="GO" id="GO:0046872">
    <property type="term" value="F:metal ion binding"/>
    <property type="evidence" value="ECO:0007669"/>
    <property type="project" value="UniProtKB-KW"/>
</dbReference>
<feature type="domain" description="DDE Tnp4" evidence="4">
    <location>
        <begin position="216"/>
        <end position="349"/>
    </location>
</feature>
<feature type="region of interest" description="Disordered" evidence="3">
    <location>
        <begin position="1"/>
        <end position="42"/>
    </location>
</feature>
<evidence type="ECO:0000256" key="2">
    <source>
        <dbReference type="ARBA" id="ARBA00022723"/>
    </source>
</evidence>
<comment type="cofactor">
    <cofactor evidence="1">
        <name>a divalent metal cation</name>
        <dbReference type="ChEBI" id="CHEBI:60240"/>
    </cofactor>
</comment>
<dbReference type="InterPro" id="IPR027806">
    <property type="entry name" value="HARBI1_dom"/>
</dbReference>
<organism evidence="6 7">
    <name type="scientific">Mugilogobius chulae</name>
    <name type="common">yellowstripe goby</name>
    <dbReference type="NCBI Taxonomy" id="88201"/>
    <lineage>
        <taxon>Eukaryota</taxon>
        <taxon>Metazoa</taxon>
        <taxon>Chordata</taxon>
        <taxon>Craniata</taxon>
        <taxon>Vertebrata</taxon>
        <taxon>Euteleostomi</taxon>
        <taxon>Actinopterygii</taxon>
        <taxon>Neopterygii</taxon>
        <taxon>Teleostei</taxon>
        <taxon>Neoteleostei</taxon>
        <taxon>Acanthomorphata</taxon>
        <taxon>Gobiaria</taxon>
        <taxon>Gobiiformes</taxon>
        <taxon>Gobioidei</taxon>
        <taxon>Gobiidae</taxon>
        <taxon>Gobionellinae</taxon>
        <taxon>Mugilogobius</taxon>
    </lineage>
</organism>
<keyword evidence="7" id="KW-1185">Reference proteome</keyword>
<evidence type="ECO:0000256" key="1">
    <source>
        <dbReference type="ARBA" id="ARBA00001968"/>
    </source>
</evidence>
<feature type="compositionally biased region" description="Basic and acidic residues" evidence="3">
    <location>
        <begin position="24"/>
        <end position="33"/>
    </location>
</feature>
<dbReference type="InterPro" id="IPR027805">
    <property type="entry name" value="Transposase_HTH_dom"/>
</dbReference>
<evidence type="ECO:0008006" key="8">
    <source>
        <dbReference type="Google" id="ProtNLM"/>
    </source>
</evidence>
<dbReference type="Pfam" id="PF13613">
    <property type="entry name" value="HTH_Tnp_4"/>
    <property type="match status" value="1"/>
</dbReference>
<dbReference type="Pfam" id="PF13359">
    <property type="entry name" value="DDE_Tnp_4"/>
    <property type="match status" value="1"/>
</dbReference>
<keyword evidence="2" id="KW-0479">Metal-binding</keyword>
<dbReference type="PANTHER" id="PTHR23080">
    <property type="entry name" value="THAP DOMAIN PROTEIN"/>
    <property type="match status" value="1"/>
</dbReference>
<evidence type="ECO:0000256" key="3">
    <source>
        <dbReference type="SAM" id="MobiDB-lite"/>
    </source>
</evidence>
<sequence length="361" mass="41040">MFWDEQNPEHDNQQGKGSGNLNRSFKETKRNDMEQDSSSSSSIAFSAGDGIEIQWPEHDDLRVRHIQLQVDYTDLQSKEDLYRAFPRFTYASLKGDDAQLMFLSGLHSLVFDWLVSQIAAIIPKIHPELNEQDHLLIVLMKLKLGLCDTDLGYRFRIRERSVADICQTWIPALACVLKSLIAWPNLETVAKHRPSIFETNFTRCRGIIECCDFVVAKASQENATVRYFVSVTPGGAISFLSSGFCGDVPKCQVAKQCGFFHLVDRYDEILSCKQLKIKDELAYLGVTMHTPDYVNKKLVPKSELEGMFWTHAKKVTGWWKNFTMLRKVVPEPYGYLLDDVLIVCAALTNVNLNVFPEGTKA</sequence>
<dbReference type="AlphaFoldDB" id="A0AAW0NY54"/>
<gene>
    <name evidence="6" type="ORF">WMY93_014888</name>
</gene>
<feature type="domain" description="Transposase Helix-turn-helix" evidence="5">
    <location>
        <begin position="129"/>
        <end position="178"/>
    </location>
</feature>
<evidence type="ECO:0000313" key="7">
    <source>
        <dbReference type="Proteomes" id="UP001460270"/>
    </source>
</evidence>
<reference evidence="7" key="1">
    <citation type="submission" date="2024-04" db="EMBL/GenBank/DDBJ databases">
        <title>Salinicola lusitanus LLJ914,a marine bacterium isolated from the Okinawa Trough.</title>
        <authorList>
            <person name="Li J."/>
        </authorList>
    </citation>
    <scope>NUCLEOTIDE SEQUENCE [LARGE SCALE GENOMIC DNA]</scope>
</reference>
<name>A0AAW0NY54_9GOBI</name>
<protein>
    <recommendedName>
        <fullName evidence="8">DDE Tnp4 domain-containing protein</fullName>
    </recommendedName>
</protein>